<evidence type="ECO:0000259" key="1">
    <source>
        <dbReference type="Pfam" id="PF04986"/>
    </source>
</evidence>
<gene>
    <name evidence="3" type="ORF">ENL21_02680</name>
</gene>
<name>A0A7V5H2P5_CALAY</name>
<sequence length="357" mass="41846">MIINDIFRQYGQEYLKVYGARMLPSHKKLIHDLAQCRRPAMGTIHWYCEHCQKDHFSYAPCKNRSCPSCQSDHNVKWLIKQFDLKLPVEYFMATFTLPDKLRKLARSQQKFFYNLLFQSAAQAILKLAKDEKYMGGQIGIIGILHTWARNLTFHPHVHFLIPGLAVSDDQKKIVFSKEHFLVYAPNLSKIFRAIFVKGLRQANITGIDFNTLFETDWVVDVRSVGSGQKAIEYTAKYVFKTAISNQNVLSCKNGMVTFRYQDYQSKEMKTMRLPAFEFMRRFLQHVLPKGFQKVRYYGILHPKRRLLFNIVRLLLHATFSPPEKYKNYQSGCPCPVCGEKMIFIERLRAPPMEVYWS</sequence>
<dbReference type="PANTHER" id="PTHR37023:SF1">
    <property type="entry name" value="ISSOD25 TRANSPOSASE TNPA_ISSOD25"/>
    <property type="match status" value="1"/>
</dbReference>
<dbReference type="PANTHER" id="PTHR37023">
    <property type="entry name" value="TRANSPOSASE"/>
    <property type="match status" value="1"/>
</dbReference>
<dbReference type="InterPro" id="IPR026889">
    <property type="entry name" value="Zn_Tnp"/>
</dbReference>
<organism evidence="3">
    <name type="scientific">Caldithrix abyssi</name>
    <dbReference type="NCBI Taxonomy" id="187145"/>
    <lineage>
        <taxon>Bacteria</taxon>
        <taxon>Pseudomonadati</taxon>
        <taxon>Calditrichota</taxon>
        <taxon>Calditrichia</taxon>
        <taxon>Calditrichales</taxon>
        <taxon>Calditrichaceae</taxon>
        <taxon>Caldithrix</taxon>
    </lineage>
</organism>
<protein>
    <submittedName>
        <fullName evidence="3">Transposase</fullName>
    </submittedName>
</protein>
<dbReference type="InterPro" id="IPR007069">
    <property type="entry name" value="Transposase_32"/>
</dbReference>
<dbReference type="Proteomes" id="UP000886111">
    <property type="component" value="Unassembled WGS sequence"/>
</dbReference>
<comment type="caution">
    <text evidence="3">The sequence shown here is derived from an EMBL/GenBank/DDBJ whole genome shotgun (WGS) entry which is preliminary data.</text>
</comment>
<accession>A0A7V5H2P5</accession>
<dbReference type="GO" id="GO:0004803">
    <property type="term" value="F:transposase activity"/>
    <property type="evidence" value="ECO:0007669"/>
    <property type="project" value="InterPro"/>
</dbReference>
<dbReference type="EMBL" id="DRTD01000193">
    <property type="protein sequence ID" value="HHE54660.1"/>
    <property type="molecule type" value="Genomic_DNA"/>
</dbReference>
<dbReference type="GO" id="GO:0003677">
    <property type="term" value="F:DNA binding"/>
    <property type="evidence" value="ECO:0007669"/>
    <property type="project" value="InterPro"/>
</dbReference>
<dbReference type="Pfam" id="PF14319">
    <property type="entry name" value="Zn_Tnp_IS91"/>
    <property type="match status" value="1"/>
</dbReference>
<feature type="domain" description="Transposase IS801/IS1294" evidence="1">
    <location>
        <begin position="139"/>
        <end position="302"/>
    </location>
</feature>
<evidence type="ECO:0000259" key="2">
    <source>
        <dbReference type="Pfam" id="PF14319"/>
    </source>
</evidence>
<evidence type="ECO:0000313" key="3">
    <source>
        <dbReference type="EMBL" id="HHE54660.1"/>
    </source>
</evidence>
<feature type="domain" description="Transposase zinc-binding" evidence="2">
    <location>
        <begin position="6"/>
        <end position="97"/>
    </location>
</feature>
<proteinExistence type="predicted"/>
<reference evidence="3" key="1">
    <citation type="journal article" date="2020" name="mSystems">
        <title>Genome- and Community-Level Interaction Insights into Carbon Utilization and Element Cycling Functions of Hydrothermarchaeota in Hydrothermal Sediment.</title>
        <authorList>
            <person name="Zhou Z."/>
            <person name="Liu Y."/>
            <person name="Xu W."/>
            <person name="Pan J."/>
            <person name="Luo Z.H."/>
            <person name="Li M."/>
        </authorList>
    </citation>
    <scope>NUCLEOTIDE SEQUENCE [LARGE SCALE GENOMIC DNA]</scope>
    <source>
        <strain evidence="3">HyVt-76</strain>
    </source>
</reference>
<dbReference type="Pfam" id="PF04986">
    <property type="entry name" value="Y2_Tnp"/>
    <property type="match status" value="1"/>
</dbReference>
<dbReference type="GO" id="GO:0006313">
    <property type="term" value="P:DNA transposition"/>
    <property type="evidence" value="ECO:0007669"/>
    <property type="project" value="InterPro"/>
</dbReference>
<dbReference type="AlphaFoldDB" id="A0A7V5H2P5"/>